<protein>
    <submittedName>
        <fullName evidence="2">Hint domain-containing protein</fullName>
    </submittedName>
</protein>
<evidence type="ECO:0000313" key="3">
    <source>
        <dbReference type="Proteomes" id="UP001176471"/>
    </source>
</evidence>
<sequence length="806" mass="83446">MTTYTYTPPSPGYGKSWFDPLIWSTGTVPNASDADVFINTITNIGTGEVQNSGINIAAGSSVTVNSLFVENNAVFLLGSLTAGDLTLGGGGSISMSEGAALAAGDITVTGGAIIAAGTLGADNVVLADGGAMTAGQGGVVATFDTLTLNDGSLGGGAYGNLSLTTDPGAFSNLVNGVLDGGTYNATDFGLSSDTTGVQPGDPQGILLNVGGGNITSLLADVSLQGNASIYSFDTTSNSYVDMTTTLQEIQQEGSLTLSNGSFEFGALDIDGALNLTGSVLVSSSSIHISDTGVVGGLGVINGPVDNDGVINVGMPGGFSPSSLSIQGPLTGDGVIHIFGRDHFTYGSGYTLNIAGASSNDVIFDDSRATLIIGDPDSFTGTLTPYAGTADGTLAGNVVLKDVNFSSATASYLGSATGGTLTVNDGTSVVTLQLSGNFNNSSFALSEGRTFSSDPPTTKIVINYVCFVTGTLIRTDRGDVAVEELAVGDRVMTASGALQPVTWIGQRTLTGIADAAQAAAWPVRVKAGAFGTNRPDRDLLLSAGHAVCVDVMGEMFVPVGRLVNGGTIARVPMDTVTYWHVELDQHDVLLSNNLPSESYLDVGNRAWFSGLGTDLPDAAAQDSGRYARPFVDNGPIVEAIRLRLAEQARRIGWADTSDMDVHLVVDGVRVDGDMDGDLARFIFPATAREVVLRSHCFVPAHADIEGDQRALGICLTGLTLSDGLRAERTVTIDHAMFDSQHALEQGGGRQWRWTKGAMRLDPALWDGLRSHVILRLDMLASSGRRWVAPVQQEDMSMPASNVVALRA</sequence>
<reference evidence="2" key="1">
    <citation type="submission" date="2023-07" db="EMBL/GenBank/DDBJ databases">
        <title>Bacterial whole genome sequence for Sphingobium sp. HBC34.</title>
        <authorList>
            <person name="Le V."/>
            <person name="Ko S.-R."/>
            <person name="Ahn C.-Y."/>
            <person name="Oh H.-M."/>
        </authorList>
    </citation>
    <scope>NUCLEOTIDE SEQUENCE</scope>
    <source>
        <strain evidence="2">HBC34</strain>
    </source>
</reference>
<dbReference type="Pfam" id="PF13403">
    <property type="entry name" value="Hint_2"/>
    <property type="match status" value="1"/>
</dbReference>
<dbReference type="Gene3D" id="2.170.16.10">
    <property type="entry name" value="Hedgehog/Intein (Hint) domain"/>
    <property type="match status" value="1"/>
</dbReference>
<dbReference type="Proteomes" id="UP001176471">
    <property type="component" value="Unassembled WGS sequence"/>
</dbReference>
<dbReference type="SUPFAM" id="SSF51294">
    <property type="entry name" value="Hedgehog/intein (Hint) domain"/>
    <property type="match status" value="1"/>
</dbReference>
<dbReference type="EMBL" id="JAUQOM010000003">
    <property type="protein sequence ID" value="MDO7835288.1"/>
    <property type="molecule type" value="Genomic_DNA"/>
</dbReference>
<name>A0ABT8ZL71_9SPHN</name>
<comment type="caution">
    <text evidence="2">The sequence shown here is derived from an EMBL/GenBank/DDBJ whole genome shotgun (WGS) entry which is preliminary data.</text>
</comment>
<feature type="domain" description="Hedgehog/Intein (Hint)" evidence="1">
    <location>
        <begin position="464"/>
        <end position="600"/>
    </location>
</feature>
<dbReference type="InterPro" id="IPR028992">
    <property type="entry name" value="Hedgehog/Intein_dom"/>
</dbReference>
<keyword evidence="3" id="KW-1185">Reference proteome</keyword>
<evidence type="ECO:0000313" key="2">
    <source>
        <dbReference type="EMBL" id="MDO7835288.1"/>
    </source>
</evidence>
<dbReference type="InterPro" id="IPR036844">
    <property type="entry name" value="Hint_dom_sf"/>
</dbReference>
<evidence type="ECO:0000259" key="1">
    <source>
        <dbReference type="Pfam" id="PF13403"/>
    </source>
</evidence>
<accession>A0ABT8ZL71</accession>
<organism evidence="2 3">
    <name type="scientific">Sphingobium cyanobacteriorum</name>
    <dbReference type="NCBI Taxonomy" id="3063954"/>
    <lineage>
        <taxon>Bacteria</taxon>
        <taxon>Pseudomonadati</taxon>
        <taxon>Pseudomonadota</taxon>
        <taxon>Alphaproteobacteria</taxon>
        <taxon>Sphingomonadales</taxon>
        <taxon>Sphingomonadaceae</taxon>
        <taxon>Sphingobium</taxon>
    </lineage>
</organism>
<proteinExistence type="predicted"/>
<gene>
    <name evidence="2" type="ORF">Q4610_09515</name>
</gene>
<dbReference type="RefSeq" id="WP_304535710.1">
    <property type="nucleotide sequence ID" value="NZ_JAUQOM010000003.1"/>
</dbReference>